<dbReference type="GeneID" id="102207641"/>
<dbReference type="Proteomes" id="UP000695023">
    <property type="component" value="Unplaced"/>
</dbReference>
<accession>A0A9Y3S0G0</accession>
<dbReference type="AlphaFoldDB" id="A0A9Y3S0G0"/>
<evidence type="ECO:0000256" key="1">
    <source>
        <dbReference type="SAM" id="MobiDB-lite"/>
    </source>
</evidence>
<name>A0A9Y3S0G0_9CICH</name>
<feature type="region of interest" description="Disordered" evidence="1">
    <location>
        <begin position="23"/>
        <end position="103"/>
    </location>
</feature>
<evidence type="ECO:0000313" key="4">
    <source>
        <dbReference type="RefSeq" id="XP_005746163.1"/>
    </source>
</evidence>
<proteinExistence type="predicted"/>
<evidence type="ECO:0000256" key="2">
    <source>
        <dbReference type="SAM" id="SignalP"/>
    </source>
</evidence>
<gene>
    <name evidence="4" type="primary">LOC102207641</name>
</gene>
<feature type="chain" id="PRO_5041469240" evidence="2">
    <location>
        <begin position="20"/>
        <end position="219"/>
    </location>
</feature>
<dbReference type="RefSeq" id="XP_005746163.1">
    <property type="nucleotide sequence ID" value="XM_005746106.1"/>
</dbReference>
<evidence type="ECO:0000313" key="3">
    <source>
        <dbReference type="Proteomes" id="UP000695023"/>
    </source>
</evidence>
<sequence>MAVLRATLCAVLMVTLVTAKPVHLKESEDSPKSSESSESSSSEETTTNDRSSQETLQSNTPDATENPLDAAPLPSADAGPSLATSPEDPQTSADPDALQLVPDPSHTAMSVDVSLDVPNSGPTKDSVNAVNPTHILPNTHPSGLSETGVVIGTIQPQVITTYQGSTQGVTPPFPTCVIQPTPTAPPLILPIGTTLDGGPVCFTFQVTTAEPDPPRGDSI</sequence>
<feature type="compositionally biased region" description="Low complexity" evidence="1">
    <location>
        <begin position="67"/>
        <end position="83"/>
    </location>
</feature>
<feature type="compositionally biased region" description="Polar residues" evidence="1">
    <location>
        <begin position="48"/>
        <end position="63"/>
    </location>
</feature>
<organism evidence="3 4">
    <name type="scientific">Pundamilia nyererei</name>
    <dbReference type="NCBI Taxonomy" id="303518"/>
    <lineage>
        <taxon>Eukaryota</taxon>
        <taxon>Metazoa</taxon>
        <taxon>Chordata</taxon>
        <taxon>Craniata</taxon>
        <taxon>Vertebrata</taxon>
        <taxon>Euteleostomi</taxon>
        <taxon>Actinopterygii</taxon>
        <taxon>Neopterygii</taxon>
        <taxon>Teleostei</taxon>
        <taxon>Neoteleostei</taxon>
        <taxon>Acanthomorphata</taxon>
        <taxon>Ovalentaria</taxon>
        <taxon>Cichlomorphae</taxon>
        <taxon>Cichliformes</taxon>
        <taxon>Cichlidae</taxon>
        <taxon>African cichlids</taxon>
        <taxon>Pseudocrenilabrinae</taxon>
        <taxon>Haplochromini</taxon>
        <taxon>Pundamilia</taxon>
    </lineage>
</organism>
<feature type="signal peptide" evidence="2">
    <location>
        <begin position="1"/>
        <end position="19"/>
    </location>
</feature>
<feature type="compositionally biased region" description="Low complexity" evidence="1">
    <location>
        <begin position="33"/>
        <end position="44"/>
    </location>
</feature>
<keyword evidence="3" id="KW-1185">Reference proteome</keyword>
<feature type="compositionally biased region" description="Basic and acidic residues" evidence="1">
    <location>
        <begin position="23"/>
        <end position="32"/>
    </location>
</feature>
<protein>
    <submittedName>
        <fullName evidence="4">Proline-rich receptor-like protein kinase PERK12</fullName>
    </submittedName>
</protein>
<keyword evidence="2" id="KW-0732">Signal</keyword>
<reference evidence="4" key="1">
    <citation type="submission" date="2025-08" db="UniProtKB">
        <authorList>
            <consortium name="RefSeq"/>
        </authorList>
    </citation>
    <scope>IDENTIFICATION</scope>
</reference>